<evidence type="ECO:0000256" key="3">
    <source>
        <dbReference type="ARBA" id="ARBA00009983"/>
    </source>
</evidence>
<evidence type="ECO:0000256" key="4">
    <source>
        <dbReference type="ARBA" id="ARBA00022475"/>
    </source>
</evidence>
<evidence type="ECO:0000256" key="7">
    <source>
        <dbReference type="ARBA" id="ARBA00023136"/>
    </source>
</evidence>
<evidence type="ECO:0000256" key="2">
    <source>
        <dbReference type="ARBA" id="ARBA00004936"/>
    </source>
</evidence>
<reference evidence="13 14" key="1">
    <citation type="submission" date="2019-10" db="EMBL/GenBank/DDBJ databases">
        <title>Alkaliphilus serpentinus sp. nov. and Alkaliphilus pronyensis sp. nov., two novel anaerobic alkaliphilic species isolated from the serpentinized-hosted hydrothermal field of the Prony Bay (New Caledonia).</title>
        <authorList>
            <person name="Postec A."/>
        </authorList>
    </citation>
    <scope>NUCLEOTIDE SEQUENCE [LARGE SCALE GENOMIC DNA]</scope>
    <source>
        <strain evidence="13 14">LacT</strain>
    </source>
</reference>
<feature type="binding site" evidence="10">
    <location>
        <position position="240"/>
    </location>
    <ligand>
        <name>Mn(2+)</name>
        <dbReference type="ChEBI" id="CHEBI:29035"/>
    </ligand>
</feature>
<organism evidence="13 14">
    <name type="scientific">Alkaliphilus serpentinus</name>
    <dbReference type="NCBI Taxonomy" id="1482731"/>
    <lineage>
        <taxon>Bacteria</taxon>
        <taxon>Bacillati</taxon>
        <taxon>Bacillota</taxon>
        <taxon>Clostridia</taxon>
        <taxon>Peptostreptococcales</taxon>
        <taxon>Natronincolaceae</taxon>
        <taxon>Alkaliphilus</taxon>
    </lineage>
</organism>
<dbReference type="RefSeq" id="WP_151864681.1">
    <property type="nucleotide sequence ID" value="NZ_WBZB01000007.1"/>
</dbReference>
<dbReference type="Gene3D" id="3.40.720.10">
    <property type="entry name" value="Alkaline Phosphatase, subunit A"/>
    <property type="match status" value="1"/>
</dbReference>
<proteinExistence type="inferred from homology"/>
<evidence type="ECO:0000313" key="13">
    <source>
        <dbReference type="EMBL" id="KAB3532713.1"/>
    </source>
</evidence>
<sequence>MISNYTDKKNIMSKDLFLFLTLSLIKLLIFHGFIGIERNYLPITLFNGLSIFSIYLIVYLFNNKVRLRGFMIVHFVLSLLFFINSLYYSHFYTLMPVHVVYQIGHLTGVSSSVKSLMKLYYLLYFIDFAFLFFRYKRKTIYYPPRRVKPILIFGLILLLTITTVTGHATLRGRDDVLRTPYNLGMINYHVFDLIYQFLPPTVEAEEVNNLQEIITEEGSREDKELTGLIEGKNVIVIQAESFQSFMIGRQIEGQWITPVLNQLISDNSIFFPKYYEQVGWGNTSDAEFVSHSGLHSSTRAFSYKKYEGKDLMTLPKLLKEEGYDTLAFHGNTAEFWNRRDMYPFVGFDEFISIESLQQDEIIGMGLSDRSLFKQAIPILKDRENPFYAFMITLTSHYPFHMEDSHKGLKIEGEYAGTVLADYFQTVHYLDKAIGELIEDLKEAGLYEDTVIVFYGDHHGLKTQKEEEAAQISSFIGKEYREDEMLRVPLMIHMPGSDVSKTVEIAGGQIDFFPTMANLLGLDIDNLQIVGKDLLNTQEGFVVTQIHIQRGTYIDNERIFLISKDGDFEFSQAWDLDTGEPVDLEESREDYHRALAEINLSEYILDNNLLIQEENKAKVDFLMDRLEY</sequence>
<evidence type="ECO:0000256" key="6">
    <source>
        <dbReference type="ARBA" id="ARBA00022989"/>
    </source>
</evidence>
<dbReference type="OrthoDB" id="5901192at2"/>
<dbReference type="Pfam" id="PF00884">
    <property type="entry name" value="Sulfatase"/>
    <property type="match status" value="1"/>
</dbReference>
<keyword evidence="7 11" id="KW-0472">Membrane</keyword>
<keyword evidence="5 11" id="KW-0812">Transmembrane</keyword>
<dbReference type="InterPro" id="IPR017850">
    <property type="entry name" value="Alkaline_phosphatase_core_sf"/>
</dbReference>
<evidence type="ECO:0000313" key="14">
    <source>
        <dbReference type="Proteomes" id="UP000465601"/>
    </source>
</evidence>
<evidence type="ECO:0000256" key="10">
    <source>
        <dbReference type="PIRSR" id="PIRSR005091-3"/>
    </source>
</evidence>
<dbReference type="Gene3D" id="3.30.1120.170">
    <property type="match status" value="1"/>
</dbReference>
<keyword evidence="9" id="KW-0479">Metal-binding</keyword>
<dbReference type="AlphaFoldDB" id="A0A833HR38"/>
<dbReference type="InterPro" id="IPR000917">
    <property type="entry name" value="Sulfatase_N"/>
</dbReference>
<feature type="binding site" evidence="9">
    <location>
        <position position="396"/>
    </location>
    <ligand>
        <name>substrate</name>
    </ligand>
</feature>
<dbReference type="CDD" id="cd16015">
    <property type="entry name" value="LTA_synthase"/>
    <property type="match status" value="1"/>
</dbReference>
<evidence type="ECO:0000256" key="9">
    <source>
        <dbReference type="PIRSR" id="PIRSR005091-2"/>
    </source>
</evidence>
<feature type="domain" description="Sulfatase N-terminal" evidence="12">
    <location>
        <begin position="232"/>
        <end position="520"/>
    </location>
</feature>
<feature type="transmembrane region" description="Helical" evidence="11">
    <location>
        <begin position="16"/>
        <end position="34"/>
    </location>
</feature>
<dbReference type="InterPro" id="IPR012160">
    <property type="entry name" value="LtaS-like"/>
</dbReference>
<feature type="binding site" evidence="10">
    <location>
        <position position="456"/>
    </location>
    <ligand>
        <name>Mn(2+)</name>
        <dbReference type="ChEBI" id="CHEBI:29035"/>
    </ligand>
</feature>
<feature type="transmembrane region" description="Helical" evidence="11">
    <location>
        <begin position="69"/>
        <end position="88"/>
    </location>
</feature>
<dbReference type="EMBL" id="WBZB01000007">
    <property type="protein sequence ID" value="KAB3532713.1"/>
    <property type="molecule type" value="Genomic_DNA"/>
</dbReference>
<evidence type="ECO:0000259" key="12">
    <source>
        <dbReference type="Pfam" id="PF00884"/>
    </source>
</evidence>
<comment type="caution">
    <text evidence="13">The sequence shown here is derived from an EMBL/GenBank/DDBJ whole genome shotgun (WGS) entry which is preliminary data.</text>
</comment>
<keyword evidence="9" id="KW-0464">Manganese</keyword>
<feature type="transmembrane region" description="Helical" evidence="11">
    <location>
        <begin position="40"/>
        <end position="62"/>
    </location>
</feature>
<comment type="similarity">
    <text evidence="3">Belongs to the LTA synthase family.</text>
</comment>
<keyword evidence="14" id="KW-1185">Reference proteome</keyword>
<feature type="binding site" evidence="10">
    <location>
        <position position="283"/>
    </location>
    <ligand>
        <name>Mn(2+)</name>
        <dbReference type="ChEBI" id="CHEBI:29035"/>
    </ligand>
</feature>
<evidence type="ECO:0000256" key="11">
    <source>
        <dbReference type="SAM" id="Phobius"/>
    </source>
</evidence>
<dbReference type="Proteomes" id="UP000465601">
    <property type="component" value="Unassembled WGS sequence"/>
</dbReference>
<gene>
    <name evidence="13" type="ORF">F8153_02010</name>
</gene>
<dbReference type="InterPro" id="IPR050448">
    <property type="entry name" value="OpgB/LTA_synthase_biosynth"/>
</dbReference>
<evidence type="ECO:0000256" key="8">
    <source>
        <dbReference type="PIRSR" id="PIRSR005091-1"/>
    </source>
</evidence>
<feature type="active site" evidence="8">
    <location>
        <position position="283"/>
    </location>
</feature>
<dbReference type="GO" id="GO:0046872">
    <property type="term" value="F:metal ion binding"/>
    <property type="evidence" value="ECO:0007669"/>
    <property type="project" value="UniProtKB-KW"/>
</dbReference>
<name>A0A833HR38_9FIRM</name>
<feature type="binding site" evidence="10">
    <location>
        <position position="457"/>
    </location>
    <ligand>
        <name>Mn(2+)</name>
        <dbReference type="ChEBI" id="CHEBI:29035"/>
    </ligand>
</feature>
<feature type="transmembrane region" description="Helical" evidence="11">
    <location>
        <begin position="147"/>
        <end position="170"/>
    </location>
</feature>
<comment type="subcellular location">
    <subcellularLocation>
        <location evidence="1">Cell membrane</location>
        <topology evidence="1">Multi-pass membrane protein</topology>
    </subcellularLocation>
</comment>
<dbReference type="PANTHER" id="PTHR47371">
    <property type="entry name" value="LIPOTEICHOIC ACID SYNTHASE"/>
    <property type="match status" value="1"/>
</dbReference>
<keyword evidence="4" id="KW-1003">Cell membrane</keyword>
<accession>A0A833HR38</accession>
<feature type="transmembrane region" description="Helical" evidence="11">
    <location>
        <begin position="119"/>
        <end position="135"/>
    </location>
</feature>
<dbReference type="GO" id="GO:0005886">
    <property type="term" value="C:plasma membrane"/>
    <property type="evidence" value="ECO:0007669"/>
    <property type="project" value="UniProtKB-SubCell"/>
</dbReference>
<dbReference type="PIRSF" id="PIRSF005091">
    <property type="entry name" value="Mmb_sulf_HI1246"/>
    <property type="match status" value="1"/>
</dbReference>
<evidence type="ECO:0000256" key="5">
    <source>
        <dbReference type="ARBA" id="ARBA00022692"/>
    </source>
</evidence>
<evidence type="ECO:0000256" key="1">
    <source>
        <dbReference type="ARBA" id="ARBA00004651"/>
    </source>
</evidence>
<keyword evidence="6 11" id="KW-1133">Transmembrane helix</keyword>
<dbReference type="PANTHER" id="PTHR47371:SF3">
    <property type="entry name" value="PHOSPHOGLYCEROL TRANSFERASE I"/>
    <property type="match status" value="1"/>
</dbReference>
<dbReference type="SUPFAM" id="SSF53649">
    <property type="entry name" value="Alkaline phosphatase-like"/>
    <property type="match status" value="1"/>
</dbReference>
<comment type="pathway">
    <text evidence="2">Cell wall biogenesis; lipoteichoic acid biosynthesis.</text>
</comment>
<protein>
    <submittedName>
        <fullName evidence="13">LTA synthase family protein</fullName>
    </submittedName>
</protein>